<accession>A0ABN2SHP0</accession>
<protein>
    <submittedName>
        <fullName evidence="2">Iron chaperone</fullName>
    </submittedName>
</protein>
<comment type="caution">
    <text evidence="2">The sequence shown here is derived from an EMBL/GenBank/DDBJ whole genome shotgun (WGS) entry which is preliminary data.</text>
</comment>
<organism evidence="2 3">
    <name type="scientific">Terrabacter lapilli</name>
    <dbReference type="NCBI Taxonomy" id="436231"/>
    <lineage>
        <taxon>Bacteria</taxon>
        <taxon>Bacillati</taxon>
        <taxon>Actinomycetota</taxon>
        <taxon>Actinomycetes</taxon>
        <taxon>Micrococcales</taxon>
        <taxon>Intrasporangiaceae</taxon>
        <taxon>Terrabacter</taxon>
    </lineage>
</organism>
<dbReference type="Proteomes" id="UP001500013">
    <property type="component" value="Unassembled WGS sequence"/>
</dbReference>
<name>A0ABN2SHP0_9MICO</name>
<gene>
    <name evidence="2" type="ORF">GCM10009817_29700</name>
</gene>
<proteinExistence type="predicted"/>
<dbReference type="RefSeq" id="WP_344064076.1">
    <property type="nucleotide sequence ID" value="NZ_BAAAPU010000008.1"/>
</dbReference>
<dbReference type="EMBL" id="BAAAPU010000008">
    <property type="protein sequence ID" value="GAA1986210.1"/>
    <property type="molecule type" value="Genomic_DNA"/>
</dbReference>
<sequence>MGTIGDYLSGLPAEQREALQRVVDDAVRAAPDADEGTSYGMPALRLDGRPLLGVRASAKHLSVFPFSPAVVDAVAGELDGFSLSKGTIRFTPGQPLPDGVVERLVRLRRAELEGEPG</sequence>
<reference evidence="2 3" key="1">
    <citation type="journal article" date="2019" name="Int. J. Syst. Evol. Microbiol.">
        <title>The Global Catalogue of Microorganisms (GCM) 10K type strain sequencing project: providing services to taxonomists for standard genome sequencing and annotation.</title>
        <authorList>
            <consortium name="The Broad Institute Genomics Platform"/>
            <consortium name="The Broad Institute Genome Sequencing Center for Infectious Disease"/>
            <person name="Wu L."/>
            <person name="Ma J."/>
        </authorList>
    </citation>
    <scope>NUCLEOTIDE SEQUENCE [LARGE SCALE GENOMIC DNA]</scope>
    <source>
        <strain evidence="2 3">JCM 15628</strain>
    </source>
</reference>
<dbReference type="Gene3D" id="3.90.1150.200">
    <property type="match status" value="1"/>
</dbReference>
<evidence type="ECO:0000259" key="1">
    <source>
        <dbReference type="Pfam" id="PF08818"/>
    </source>
</evidence>
<evidence type="ECO:0000313" key="2">
    <source>
        <dbReference type="EMBL" id="GAA1986210.1"/>
    </source>
</evidence>
<keyword evidence="3" id="KW-1185">Reference proteome</keyword>
<feature type="domain" description="YdhG-like" evidence="1">
    <location>
        <begin position="15"/>
        <end position="106"/>
    </location>
</feature>
<evidence type="ECO:0000313" key="3">
    <source>
        <dbReference type="Proteomes" id="UP001500013"/>
    </source>
</evidence>
<dbReference type="SUPFAM" id="SSF159888">
    <property type="entry name" value="YdhG-like"/>
    <property type="match status" value="1"/>
</dbReference>
<dbReference type="InterPro" id="IPR014922">
    <property type="entry name" value="YdhG-like"/>
</dbReference>
<dbReference type="Pfam" id="PF08818">
    <property type="entry name" value="DUF1801"/>
    <property type="match status" value="1"/>
</dbReference>